<accession>A0A915I9R0</accession>
<dbReference type="AlphaFoldDB" id="A0A915I9R0"/>
<name>A0A915I9R0_ROMCU</name>
<sequence length="91" mass="10386">MMITTKQYKHHYVNGNYDQPLAVSLMRSRNKLKGEWHVAVCRVALNANTAYRLDPVVDVFFHVRPPEMSFDGCQCAAGSLMVQNFRAVELV</sequence>
<protein>
    <submittedName>
        <fullName evidence="2">Uncharacterized protein</fullName>
    </submittedName>
</protein>
<keyword evidence="1" id="KW-1185">Reference proteome</keyword>
<dbReference type="WBParaSite" id="nRc.2.0.1.t10607-RA">
    <property type="protein sequence ID" value="nRc.2.0.1.t10607-RA"/>
    <property type="gene ID" value="nRc.2.0.1.g10607"/>
</dbReference>
<proteinExistence type="predicted"/>
<dbReference type="Proteomes" id="UP000887565">
    <property type="component" value="Unplaced"/>
</dbReference>
<reference evidence="2" key="1">
    <citation type="submission" date="2022-11" db="UniProtKB">
        <authorList>
            <consortium name="WormBaseParasite"/>
        </authorList>
    </citation>
    <scope>IDENTIFICATION</scope>
</reference>
<organism evidence="1 2">
    <name type="scientific">Romanomermis culicivorax</name>
    <name type="common">Nematode worm</name>
    <dbReference type="NCBI Taxonomy" id="13658"/>
    <lineage>
        <taxon>Eukaryota</taxon>
        <taxon>Metazoa</taxon>
        <taxon>Ecdysozoa</taxon>
        <taxon>Nematoda</taxon>
        <taxon>Enoplea</taxon>
        <taxon>Dorylaimia</taxon>
        <taxon>Mermithida</taxon>
        <taxon>Mermithoidea</taxon>
        <taxon>Mermithidae</taxon>
        <taxon>Romanomermis</taxon>
    </lineage>
</organism>
<evidence type="ECO:0000313" key="1">
    <source>
        <dbReference type="Proteomes" id="UP000887565"/>
    </source>
</evidence>
<evidence type="ECO:0000313" key="2">
    <source>
        <dbReference type="WBParaSite" id="nRc.2.0.1.t10607-RA"/>
    </source>
</evidence>